<dbReference type="EMBL" id="DTQM01000031">
    <property type="protein sequence ID" value="HGC41927.1"/>
    <property type="molecule type" value="Genomic_DNA"/>
</dbReference>
<organism evidence="2">
    <name type="scientific">Acidicaldus sp</name>
    <dbReference type="NCBI Taxonomy" id="1872105"/>
    <lineage>
        <taxon>Bacteria</taxon>
        <taxon>Pseudomonadati</taxon>
        <taxon>Pseudomonadota</taxon>
        <taxon>Alphaproteobacteria</taxon>
        <taxon>Acetobacterales</taxon>
        <taxon>Acetobacteraceae</taxon>
        <taxon>Acidicaldus</taxon>
    </lineage>
</organism>
<name>A0A8J4H8N8_9PROT</name>
<dbReference type="CDD" id="cd14503">
    <property type="entry name" value="PTP-bact"/>
    <property type="match status" value="1"/>
</dbReference>
<sequence length="148" mass="16033">MQPKHLSHKLSVSTQLTHEDFSELAKGGVRTVINNRPDGEDAGQMTAAAAAALARQHGMDYHHIPLTMKDISPEAIERFAAVLEKAEGRVHAHCRSGTRSALLWALSEVKAGRMSVDEACAAVAKHGFDVPPAVVHHHSQRHSQGAKR</sequence>
<dbReference type="AlphaFoldDB" id="A0A8J4H8N8"/>
<dbReference type="SUPFAM" id="SSF52799">
    <property type="entry name" value="(Phosphotyrosine protein) phosphatases II"/>
    <property type="match status" value="1"/>
</dbReference>
<protein>
    <submittedName>
        <fullName evidence="2">TIGR01244 family phosphatase</fullName>
    </submittedName>
</protein>
<comment type="caution">
    <text evidence="2">The sequence shown here is derived from an EMBL/GenBank/DDBJ whole genome shotgun (WGS) entry which is preliminary data.</text>
</comment>
<evidence type="ECO:0000259" key="1">
    <source>
        <dbReference type="Pfam" id="PF04273"/>
    </source>
</evidence>
<gene>
    <name evidence="2" type="ORF">ENY07_01715</name>
</gene>
<dbReference type="GO" id="GO:0016787">
    <property type="term" value="F:hydrolase activity"/>
    <property type="evidence" value="ECO:0007669"/>
    <property type="project" value="InterPro"/>
</dbReference>
<evidence type="ECO:0000313" key="2">
    <source>
        <dbReference type="EMBL" id="HGC41927.1"/>
    </source>
</evidence>
<dbReference type="InterPro" id="IPR029021">
    <property type="entry name" value="Prot-tyrosine_phosphatase-like"/>
</dbReference>
<proteinExistence type="predicted"/>
<dbReference type="Gene3D" id="3.90.190.10">
    <property type="entry name" value="Protein tyrosine phosphatase superfamily"/>
    <property type="match status" value="1"/>
</dbReference>
<dbReference type="InterPro" id="IPR005939">
    <property type="entry name" value="BLH_phosphatase-like"/>
</dbReference>
<reference evidence="2" key="1">
    <citation type="journal article" date="2020" name="mSystems">
        <title>Genome- and Community-Level Interaction Insights into Carbon Utilization and Element Cycling Functions of Hydrothermarchaeota in Hydrothermal Sediment.</title>
        <authorList>
            <person name="Zhou Z."/>
            <person name="Liu Y."/>
            <person name="Xu W."/>
            <person name="Pan J."/>
            <person name="Luo Z.H."/>
            <person name="Li M."/>
        </authorList>
    </citation>
    <scope>NUCLEOTIDE SEQUENCE</scope>
    <source>
        <strain evidence="2">SpSt-997</strain>
    </source>
</reference>
<dbReference type="NCBIfam" id="TIGR01244">
    <property type="entry name" value="TIGR01244 family sulfur transferase"/>
    <property type="match status" value="1"/>
</dbReference>
<feature type="domain" description="Beta-lactamase hydrolase-like protein phosphatase-like" evidence="1">
    <location>
        <begin position="6"/>
        <end position="109"/>
    </location>
</feature>
<accession>A0A8J4H8N8</accession>
<dbReference type="Pfam" id="PF04273">
    <property type="entry name" value="BLH_phosphatase"/>
    <property type="match status" value="1"/>
</dbReference>